<evidence type="ECO:0000259" key="2">
    <source>
        <dbReference type="Pfam" id="PF07510"/>
    </source>
</evidence>
<dbReference type="InterPro" id="IPR004919">
    <property type="entry name" value="GmrSD_N"/>
</dbReference>
<evidence type="ECO:0000313" key="4">
    <source>
        <dbReference type="Proteomes" id="UP000546464"/>
    </source>
</evidence>
<organism evidence="3 4">
    <name type="scientific">Ruficoccus amylovorans</name>
    <dbReference type="NCBI Taxonomy" id="1804625"/>
    <lineage>
        <taxon>Bacteria</taxon>
        <taxon>Pseudomonadati</taxon>
        <taxon>Verrucomicrobiota</taxon>
        <taxon>Opitutia</taxon>
        <taxon>Puniceicoccales</taxon>
        <taxon>Cerasicoccaceae</taxon>
        <taxon>Ruficoccus</taxon>
    </lineage>
</organism>
<name>A0A842HES9_9BACT</name>
<protein>
    <submittedName>
        <fullName evidence="3">DUF262 domain-containing protein</fullName>
    </submittedName>
</protein>
<dbReference type="Pfam" id="PF07510">
    <property type="entry name" value="GmrSD_C"/>
    <property type="match status" value="1"/>
</dbReference>
<reference evidence="3 4" key="1">
    <citation type="submission" date="2020-07" db="EMBL/GenBank/DDBJ databases">
        <authorList>
            <person name="Feng X."/>
        </authorList>
    </citation>
    <scope>NUCLEOTIDE SEQUENCE [LARGE SCALE GENOMIC DNA]</scope>
    <source>
        <strain evidence="3 4">JCM31066</strain>
    </source>
</reference>
<comment type="caution">
    <text evidence="3">The sequence shown here is derived from an EMBL/GenBank/DDBJ whole genome shotgun (WGS) entry which is preliminary data.</text>
</comment>
<dbReference type="Proteomes" id="UP000546464">
    <property type="component" value="Unassembled WGS sequence"/>
</dbReference>
<feature type="domain" description="GmrSD restriction endonucleases C-terminal" evidence="2">
    <location>
        <begin position="445"/>
        <end position="597"/>
    </location>
</feature>
<evidence type="ECO:0000259" key="1">
    <source>
        <dbReference type="Pfam" id="PF03235"/>
    </source>
</evidence>
<dbReference type="RefSeq" id="WP_185674819.1">
    <property type="nucleotide sequence ID" value="NZ_JACHVB010000014.1"/>
</dbReference>
<dbReference type="EMBL" id="JACHVB010000014">
    <property type="protein sequence ID" value="MBC2593821.1"/>
    <property type="molecule type" value="Genomic_DNA"/>
</dbReference>
<dbReference type="Pfam" id="PF03235">
    <property type="entry name" value="GmrSD_N"/>
    <property type="match status" value="1"/>
</dbReference>
<gene>
    <name evidence="3" type="ORF">H5P28_06060</name>
</gene>
<dbReference type="PANTHER" id="PTHR35149">
    <property type="entry name" value="SLL5132 PROTEIN"/>
    <property type="match status" value="1"/>
</dbReference>
<sequence>MAKIENHKYTIEEAFKNCFYIVPDYQREYVWQEKEVQLLLDDIDEQVGSTTSEYFIGTILVAPVEGDRNHYEVIDGQQRLTTFFLMLCALRNRLTGEDHHGLISDILTTRRTTPEGNIETRLKLEPRYEHAGELVALIAKQDSDPETTRAAVDIEGIPHFGSLNRLLDAYALLHRSLSEKYPTVAELKKFWGYLASNVVFIQISADVSNALKIFETINERGVGLNPMDLLKNLLFTQVDQNEFSRLKMEWKKVTAPLEKKKEKPLRFLRYFIMANYQFEMSRSGKNDSVVREDEIYTWFTKREHARICEYEEKPFEFIRKITRNVEHYLNFREGRDNHGNPSQAMEGLRSLTGAAFSLHYILLLAAVPLPAALFNHLVRQLESFLFYYIFTKTSTKQLERDFSLWADQLRTICAEHDIVEQKRQLDALVQDKFATAMKRLEGQLDDALRRYTLGSMQKYRSNYLLAKITQHVETAFQGSEAPLASFTGLQIEHILPNNPSAALRTHFEQTNPGIDYDEQKNRLGNLTMLEQPHNVVAGNDFFAKKQELYRQSGNYLTRSLVALAQVGSNSSISRMNQKLKSFDEWNAEAIEQRQQLLQSLIMEIWSTTHLEA</sequence>
<keyword evidence="4" id="KW-1185">Reference proteome</keyword>
<accession>A0A842HES9</accession>
<dbReference type="AlphaFoldDB" id="A0A842HES9"/>
<feature type="domain" description="GmrSD restriction endonucleases N-terminal" evidence="1">
    <location>
        <begin position="15"/>
        <end position="235"/>
    </location>
</feature>
<evidence type="ECO:0000313" key="3">
    <source>
        <dbReference type="EMBL" id="MBC2593821.1"/>
    </source>
</evidence>
<dbReference type="InterPro" id="IPR011089">
    <property type="entry name" value="GmrSD_C"/>
</dbReference>
<dbReference type="PANTHER" id="PTHR35149:SF2">
    <property type="entry name" value="DUF262 DOMAIN-CONTAINING PROTEIN"/>
    <property type="match status" value="1"/>
</dbReference>
<proteinExistence type="predicted"/>